<dbReference type="SUPFAM" id="SSF109779">
    <property type="entry name" value="Domain from hypothetical 2610208m17rik protein"/>
    <property type="match status" value="1"/>
</dbReference>
<feature type="compositionally biased region" description="Basic and acidic residues" evidence="2">
    <location>
        <begin position="231"/>
        <end position="243"/>
    </location>
</feature>
<feature type="domain" description="CCHC-type" evidence="4">
    <location>
        <begin position="274"/>
        <end position="288"/>
    </location>
</feature>
<dbReference type="Proteomes" id="UP000654075">
    <property type="component" value="Unassembled WGS sequence"/>
</dbReference>
<dbReference type="InterPro" id="IPR000719">
    <property type="entry name" value="Prot_kinase_dom"/>
</dbReference>
<reference evidence="5" key="1">
    <citation type="submission" date="2021-02" db="EMBL/GenBank/DDBJ databases">
        <authorList>
            <person name="Dougan E. K."/>
            <person name="Rhodes N."/>
            <person name="Thang M."/>
            <person name="Chan C."/>
        </authorList>
    </citation>
    <scope>NUCLEOTIDE SEQUENCE</scope>
</reference>
<feature type="region of interest" description="Disordered" evidence="2">
    <location>
        <begin position="845"/>
        <end position="913"/>
    </location>
</feature>
<dbReference type="PROSITE" id="PS50158">
    <property type="entry name" value="ZF_CCHC"/>
    <property type="match status" value="1"/>
</dbReference>
<feature type="region of interest" description="Disordered" evidence="2">
    <location>
        <begin position="1"/>
        <end position="22"/>
    </location>
</feature>
<dbReference type="GO" id="GO:0003676">
    <property type="term" value="F:nucleic acid binding"/>
    <property type="evidence" value="ECO:0007669"/>
    <property type="project" value="InterPro"/>
</dbReference>
<sequence>MHYQQGDPAASAAAQGVPVPDGPMEEPCRGLENVLDVKYIDKPEKFDNSRKNWLEWRFKMHNWLILIDPRIDELLEVAAASLARNGFEAWRVLCKEFEPKTAQRKLSMLSHLLMNPDFGETDEEFLVKWRQWKADIDAYESFVGKPFDTDLMIAVMLNFTPWELRRHLQFNSAQYEDSYQRLEDLVISYLQSKQLWTDLEEEREAHDRGGHRPMEVDEIEATAQKLMKSQDAGKDAGKEETSSRKGQVLVKQKEEEKERTRAKAKEDGGAEDICYKCGNKGHYARDCRTKPWNYKINELETYQDEPADGETPAWVLLMCADEDASLQQISAHSDEVVATVDSGSPVHACPRWMAPSRPLLTDRHLKVWSAGGQRIRHYGHKLVDIELKGSPVQMDFDIMDVRRPVVSVVKMMRMGRKVVFETGNCHIRRPDGGVLPMHEMGDVCMLRGKVVEEGSRRLQVMPVEAEAEPRPIPQREGPASKEERMRHNLVHLRRRSWCQVCVRARAREDPHRARQVGQETLEQPALVQLDYTFIEKLKLLTAYLLDRGYGAATVVQPKGPELYAISWLLKWLDQLGLEDVMLHIDPEAARAVAERIRAMRRTKTLIQEAPVRSPQSIGGMSRYQRSLQEQIRALRLQLQESLNSEISVEDAIVTWMVRHAAWLLARFTPWREGAAPYTRRRGAPYRGKVVQFGEYVLAMNPEGYRRGAQRTSKFDSRWLGGVWLGKTEASDEHLVAVSGRVKCFRSLRRLAVEDENRWQPKLIKMLTATPWGMAPAMVSQPSLLTKPTGVVMSARDFPPTPGCPACAKRGQASHGSKHSVYCRQDKQKWMASQLPWPVEVIPQTGQAPEAEETQKPQEEAEVEESRRRMRQKTRPPQTASSSSAGGLVEEAPPPMDTTTTSKRSAAETVQHAQEKKTKLIQALELEGKLEHNDERAYGDEGLIEGLPADKVMKGVEKELRGLADKGVMLTIQPEDSPDGARQISMRFVHKMQGDNVKSRIVLRDIKRSQPEGGELFASTPSLASFRLHFTLSSLELNLMLQECGSSEEVVEVLGDIGQAFVHANIDQDIYVWPPEAVRGVEVTIDGKKVTLSPGVPWKLRKALYGYRKSPMLWQAHLAHIVTERVKLQRSAIDTSTYFDADRKVRLFVHVDDLALAGRVREVNRVLKLMEETLTVKKVVRLDKPGDAGDLLGRHIVRTRKGFQVTHSKAIGDSMIEEFHMQQAHVVTVPAVNYTDKQREEATELPEQPEGEEPSGSNYRRGGGQVMYVARDRPDLQFAAKEVARAMAWPTSLDLTKLKRIVRYLKQYPTMTLVFELEELPKALTVFVDSDWAGDSATRRSTSGGIVMLGDVVLTTWSRTQASVSLSSAEAEYYAIASGAVEAMYVQNLLKEMRRNLPIKIYTDSSAAKASAERHGVQRMKHMQIRLMFLKNLVKEGIVQMQKVKTDENPADMLTKARSQEKLQRCLQLLPGLARHEAEIGLLEVEEDTEEAIFAGLCWCCANETKIMEASAGCRHVLPVEDARPCVDGEELRGAFVMVKMAGDLNKWLRRAPTDRRLSCARTIAKQLADGLQCLHSAGYVHGDFKPSNVFYEALDDMKCPSGLRVADFGQSFPIGADWQAYLAQYHMVGGTDQNPPSTGRFKGDPSSDWCQYSSIMHIFFRMLSQTIDLPTWSNLKMRIGRDLAACTLAVPLEFNVVFSLRLSQQLELEACQELVEVSSMSAVPEKEQLRLLWQAQFQKAQQHDSWGQILEAQDEYRKMASQVAAKQEKDTMHRLSLCLSARAQSLATLHETVNSADMKALAPAFEVLFTGREPAHYTAAVSRLRNQGTGAHRLAPYAAAAIAAGALLLPAEAWAKGGHASLLQHHS</sequence>
<keyword evidence="1" id="KW-0863">Zinc-finger</keyword>
<evidence type="ECO:0000256" key="1">
    <source>
        <dbReference type="PROSITE-ProRule" id="PRU00047"/>
    </source>
</evidence>
<dbReference type="InterPro" id="IPR023421">
    <property type="entry name" value="AIDA_N"/>
</dbReference>
<dbReference type="InterPro" id="IPR008271">
    <property type="entry name" value="Ser/Thr_kinase_AS"/>
</dbReference>
<feature type="region of interest" description="Disordered" evidence="2">
    <location>
        <begin position="227"/>
        <end position="264"/>
    </location>
</feature>
<protein>
    <submittedName>
        <fullName evidence="5">Uncharacterized protein</fullName>
    </submittedName>
</protein>
<dbReference type="Gene3D" id="1.20.120.360">
    <property type="entry name" value="Axin interactor, dorsalization-associated protein, N-terminal domain"/>
    <property type="match status" value="1"/>
</dbReference>
<feature type="domain" description="Protein kinase" evidence="3">
    <location>
        <begin position="1369"/>
        <end position="1776"/>
    </location>
</feature>
<evidence type="ECO:0000313" key="6">
    <source>
        <dbReference type="Proteomes" id="UP000654075"/>
    </source>
</evidence>
<evidence type="ECO:0000259" key="3">
    <source>
        <dbReference type="PROSITE" id="PS50011"/>
    </source>
</evidence>
<dbReference type="PROSITE" id="PS00108">
    <property type="entry name" value="PROTEIN_KINASE_ST"/>
    <property type="match status" value="1"/>
</dbReference>
<accession>A0A813FR64</accession>
<dbReference type="GO" id="GO:0005524">
    <property type="term" value="F:ATP binding"/>
    <property type="evidence" value="ECO:0007669"/>
    <property type="project" value="InterPro"/>
</dbReference>
<dbReference type="Gene3D" id="4.10.60.10">
    <property type="entry name" value="Zinc finger, CCHC-type"/>
    <property type="match status" value="1"/>
</dbReference>
<dbReference type="Pfam" id="PF08910">
    <property type="entry name" value="Aida_N"/>
    <property type="match status" value="1"/>
</dbReference>
<dbReference type="EMBL" id="CAJNNV010025484">
    <property type="protein sequence ID" value="CAE8614740.1"/>
    <property type="molecule type" value="Genomic_DNA"/>
</dbReference>
<dbReference type="Pfam" id="PF07727">
    <property type="entry name" value="RVT_2"/>
    <property type="match status" value="1"/>
</dbReference>
<dbReference type="PROSITE" id="PS50011">
    <property type="entry name" value="PROTEIN_KINASE_DOM"/>
    <property type="match status" value="1"/>
</dbReference>
<organism evidence="5 6">
    <name type="scientific">Polarella glacialis</name>
    <name type="common">Dinoflagellate</name>
    <dbReference type="NCBI Taxonomy" id="89957"/>
    <lineage>
        <taxon>Eukaryota</taxon>
        <taxon>Sar</taxon>
        <taxon>Alveolata</taxon>
        <taxon>Dinophyceae</taxon>
        <taxon>Suessiales</taxon>
        <taxon>Suessiaceae</taxon>
        <taxon>Polarella</taxon>
    </lineage>
</organism>
<keyword evidence="1" id="KW-0862">Zinc</keyword>
<evidence type="ECO:0000259" key="4">
    <source>
        <dbReference type="PROSITE" id="PS50158"/>
    </source>
</evidence>
<keyword evidence="1" id="KW-0479">Metal-binding</keyword>
<proteinExistence type="predicted"/>
<feature type="compositionally biased region" description="Acidic residues" evidence="2">
    <location>
        <begin position="1242"/>
        <end position="1252"/>
    </location>
</feature>
<dbReference type="PANTHER" id="PTHR11439">
    <property type="entry name" value="GAG-POL-RELATED RETROTRANSPOSON"/>
    <property type="match status" value="1"/>
</dbReference>
<feature type="compositionally biased region" description="Basic and acidic residues" evidence="2">
    <location>
        <begin position="852"/>
        <end position="866"/>
    </location>
</feature>
<dbReference type="Gene3D" id="1.10.510.10">
    <property type="entry name" value="Transferase(Phosphotransferase) domain 1"/>
    <property type="match status" value="1"/>
</dbReference>
<dbReference type="InterPro" id="IPR001878">
    <property type="entry name" value="Znf_CCHC"/>
</dbReference>
<dbReference type="InterPro" id="IPR011009">
    <property type="entry name" value="Kinase-like_dom_sf"/>
</dbReference>
<dbReference type="GO" id="GO:0008270">
    <property type="term" value="F:zinc ion binding"/>
    <property type="evidence" value="ECO:0007669"/>
    <property type="project" value="UniProtKB-KW"/>
</dbReference>
<dbReference type="GO" id="GO:0004672">
    <property type="term" value="F:protein kinase activity"/>
    <property type="evidence" value="ECO:0007669"/>
    <property type="project" value="InterPro"/>
</dbReference>
<dbReference type="Pfam" id="PF00069">
    <property type="entry name" value="Pkinase"/>
    <property type="match status" value="1"/>
</dbReference>
<dbReference type="SUPFAM" id="SSF57756">
    <property type="entry name" value="Retrovirus zinc finger-like domains"/>
    <property type="match status" value="1"/>
</dbReference>
<feature type="compositionally biased region" description="Polar residues" evidence="2">
    <location>
        <begin position="874"/>
        <end position="884"/>
    </location>
</feature>
<dbReference type="OrthoDB" id="422839at2759"/>
<dbReference type="SMART" id="SM00343">
    <property type="entry name" value="ZnF_C2HC"/>
    <property type="match status" value="1"/>
</dbReference>
<dbReference type="InterPro" id="IPR013103">
    <property type="entry name" value="RVT_2"/>
</dbReference>
<dbReference type="SUPFAM" id="SSF56112">
    <property type="entry name" value="Protein kinase-like (PK-like)"/>
    <property type="match status" value="1"/>
</dbReference>
<dbReference type="InterPro" id="IPR036875">
    <property type="entry name" value="Znf_CCHC_sf"/>
</dbReference>
<evidence type="ECO:0000313" key="5">
    <source>
        <dbReference type="EMBL" id="CAE8614740.1"/>
    </source>
</evidence>
<keyword evidence="6" id="KW-1185">Reference proteome</keyword>
<dbReference type="Pfam" id="PF00098">
    <property type="entry name" value="zf-CCHC"/>
    <property type="match status" value="1"/>
</dbReference>
<dbReference type="PANTHER" id="PTHR11439:SF483">
    <property type="entry name" value="PEPTIDE SYNTHASE GLIP-LIKE, PUTATIVE (AFU_ORTHOLOGUE AFUA_3G12920)-RELATED"/>
    <property type="match status" value="1"/>
</dbReference>
<name>A0A813FR64_POLGL</name>
<comment type="caution">
    <text evidence="5">The sequence shown here is derived from an EMBL/GenBank/DDBJ whole genome shotgun (WGS) entry which is preliminary data.</text>
</comment>
<feature type="compositionally biased region" description="Basic and acidic residues" evidence="2">
    <location>
        <begin position="251"/>
        <end position="264"/>
    </location>
</feature>
<dbReference type="CDD" id="cd09272">
    <property type="entry name" value="RNase_HI_RT_Ty1"/>
    <property type="match status" value="1"/>
</dbReference>
<dbReference type="InterPro" id="IPR036818">
    <property type="entry name" value="AIDA_N_sf"/>
</dbReference>
<evidence type="ECO:0000256" key="2">
    <source>
        <dbReference type="SAM" id="MobiDB-lite"/>
    </source>
</evidence>
<feature type="region of interest" description="Disordered" evidence="2">
    <location>
        <begin position="1237"/>
        <end position="1261"/>
    </location>
</feature>
<gene>
    <name evidence="5" type="ORF">PGLA1383_LOCUS32462</name>
</gene>